<feature type="chain" id="PRO_5047046948" evidence="1">
    <location>
        <begin position="23"/>
        <end position="135"/>
    </location>
</feature>
<evidence type="ECO:0000256" key="1">
    <source>
        <dbReference type="SAM" id="SignalP"/>
    </source>
</evidence>
<evidence type="ECO:0000313" key="3">
    <source>
        <dbReference type="Proteomes" id="UP000838748"/>
    </source>
</evidence>
<keyword evidence="1" id="KW-0732">Signal</keyword>
<sequence>MKKLIALGIAASVVTLSGCSTMFNSGSQTIVATSPDKNVNVDVTTASSTYQTTLPTTIVTNPSSTRDVTIKVNDKCYKNTSVTVHKSVTPSYWANILNGWGFLIDYATGDMWKYDNQVLVPTEKKADCDTVAKNN</sequence>
<dbReference type="Proteomes" id="UP000838748">
    <property type="component" value="Unassembled WGS sequence"/>
</dbReference>
<organism evidence="2 3">
    <name type="scientific">Vibrio marisflavi CECT 7928</name>
    <dbReference type="NCBI Taxonomy" id="634439"/>
    <lineage>
        <taxon>Bacteria</taxon>
        <taxon>Pseudomonadati</taxon>
        <taxon>Pseudomonadota</taxon>
        <taxon>Gammaproteobacteria</taxon>
        <taxon>Vibrionales</taxon>
        <taxon>Vibrionaceae</taxon>
        <taxon>Vibrio</taxon>
    </lineage>
</organism>
<dbReference type="PROSITE" id="PS51257">
    <property type="entry name" value="PROKAR_LIPOPROTEIN"/>
    <property type="match status" value="1"/>
</dbReference>
<evidence type="ECO:0000313" key="2">
    <source>
        <dbReference type="EMBL" id="CAH0541966.1"/>
    </source>
</evidence>
<keyword evidence="3" id="KW-1185">Reference proteome</keyword>
<dbReference type="RefSeq" id="WP_237363411.1">
    <property type="nucleotide sequence ID" value="NZ_CAKLDM010000002.1"/>
</dbReference>
<name>A0ABM9A8Y8_9VIBR</name>
<gene>
    <name evidence="2" type="ORF">VMF7928_03981</name>
</gene>
<reference evidence="2" key="1">
    <citation type="submission" date="2021-11" db="EMBL/GenBank/DDBJ databases">
        <authorList>
            <person name="Rodrigo-Torres L."/>
            <person name="Arahal R. D."/>
            <person name="Lucena T."/>
        </authorList>
    </citation>
    <scope>NUCLEOTIDE SEQUENCE</scope>
    <source>
        <strain evidence="2">CECT 7928</strain>
    </source>
</reference>
<accession>A0ABM9A8Y8</accession>
<dbReference type="EMBL" id="CAKLDM010000002">
    <property type="protein sequence ID" value="CAH0541966.1"/>
    <property type="molecule type" value="Genomic_DNA"/>
</dbReference>
<protein>
    <submittedName>
        <fullName evidence="2">Uncharacterized protein</fullName>
    </submittedName>
</protein>
<feature type="signal peptide" evidence="1">
    <location>
        <begin position="1"/>
        <end position="22"/>
    </location>
</feature>
<proteinExistence type="predicted"/>
<comment type="caution">
    <text evidence="2">The sequence shown here is derived from an EMBL/GenBank/DDBJ whole genome shotgun (WGS) entry which is preliminary data.</text>
</comment>